<reference evidence="4" key="1">
    <citation type="submission" date="2023-01" db="EMBL/GenBank/DDBJ databases">
        <title>Genome assembly of the deep-sea coral Lophelia pertusa.</title>
        <authorList>
            <person name="Herrera S."/>
            <person name="Cordes E."/>
        </authorList>
    </citation>
    <scope>NUCLEOTIDE SEQUENCE</scope>
    <source>
        <strain evidence="4">USNM1676648</strain>
        <tissue evidence="4">Polyp</tissue>
    </source>
</reference>
<dbReference type="AlphaFoldDB" id="A0A9W9ZM70"/>
<accession>A0A9W9ZM70</accession>
<dbReference type="PROSITE" id="PS50088">
    <property type="entry name" value="ANK_REPEAT"/>
    <property type="match status" value="5"/>
</dbReference>
<protein>
    <submittedName>
        <fullName evidence="4">Ankyrin repeat A protein 2</fullName>
    </submittedName>
</protein>
<feature type="repeat" description="ANK" evidence="3">
    <location>
        <begin position="161"/>
        <end position="193"/>
    </location>
</feature>
<feature type="repeat" description="ANK" evidence="3">
    <location>
        <begin position="128"/>
        <end position="160"/>
    </location>
</feature>
<dbReference type="PROSITE" id="PS50297">
    <property type="entry name" value="ANK_REP_REGION"/>
    <property type="match status" value="4"/>
</dbReference>
<dbReference type="PANTHER" id="PTHR24173">
    <property type="entry name" value="ANKYRIN REPEAT CONTAINING"/>
    <property type="match status" value="1"/>
</dbReference>
<organism evidence="4 5">
    <name type="scientific">Desmophyllum pertusum</name>
    <dbReference type="NCBI Taxonomy" id="174260"/>
    <lineage>
        <taxon>Eukaryota</taxon>
        <taxon>Metazoa</taxon>
        <taxon>Cnidaria</taxon>
        <taxon>Anthozoa</taxon>
        <taxon>Hexacorallia</taxon>
        <taxon>Scleractinia</taxon>
        <taxon>Caryophylliina</taxon>
        <taxon>Caryophylliidae</taxon>
        <taxon>Desmophyllum</taxon>
    </lineage>
</organism>
<feature type="repeat" description="ANK" evidence="3">
    <location>
        <begin position="94"/>
        <end position="126"/>
    </location>
</feature>
<dbReference type="InterPro" id="IPR036770">
    <property type="entry name" value="Ankyrin_rpt-contain_sf"/>
</dbReference>
<name>A0A9W9ZM70_9CNID</name>
<proteinExistence type="predicted"/>
<sequence>MIATSLNHEEVVDYLLDEGADPYFKTTKGRNVLFIASEYDRIAIVKRLLSLGLNTDSRDDEGNTPLMNAAACGKIQTVNYLLEQGADPLLEGKDGWSLLHFASQGGNVTIIETMLSKGLNIDSRGCTMGMTPLMIAIVKDKVEATNYLLDKGADPLIQTSSGLNSLHLASISGNFTMIDAIHSHGLDIDIKDNDGHTSLMFAASIIKKLETVNFLLHKECRSIFDRQLWNDFPAPCFTWWQHHDH</sequence>
<feature type="repeat" description="ANK" evidence="3">
    <location>
        <begin position="61"/>
        <end position="93"/>
    </location>
</feature>
<evidence type="ECO:0000256" key="2">
    <source>
        <dbReference type="ARBA" id="ARBA00023043"/>
    </source>
</evidence>
<dbReference type="OrthoDB" id="5989079at2759"/>
<feature type="repeat" description="ANK" evidence="3">
    <location>
        <begin position="28"/>
        <end position="60"/>
    </location>
</feature>
<keyword evidence="5" id="KW-1185">Reference proteome</keyword>
<dbReference type="EMBL" id="MU825919">
    <property type="protein sequence ID" value="KAJ7382599.1"/>
    <property type="molecule type" value="Genomic_DNA"/>
</dbReference>
<evidence type="ECO:0000256" key="3">
    <source>
        <dbReference type="PROSITE-ProRule" id="PRU00023"/>
    </source>
</evidence>
<dbReference type="Proteomes" id="UP001163046">
    <property type="component" value="Unassembled WGS sequence"/>
</dbReference>
<dbReference type="SMART" id="SM00248">
    <property type="entry name" value="ANK"/>
    <property type="match status" value="7"/>
</dbReference>
<keyword evidence="2 3" id="KW-0040">ANK repeat</keyword>
<dbReference type="Pfam" id="PF12796">
    <property type="entry name" value="Ank_2"/>
    <property type="match status" value="3"/>
</dbReference>
<evidence type="ECO:0000313" key="4">
    <source>
        <dbReference type="EMBL" id="KAJ7382599.1"/>
    </source>
</evidence>
<dbReference type="InterPro" id="IPR002110">
    <property type="entry name" value="Ankyrin_rpt"/>
</dbReference>
<dbReference type="SUPFAM" id="SSF48403">
    <property type="entry name" value="Ankyrin repeat"/>
    <property type="match status" value="1"/>
</dbReference>
<dbReference type="Gene3D" id="1.25.40.20">
    <property type="entry name" value="Ankyrin repeat-containing domain"/>
    <property type="match status" value="2"/>
</dbReference>
<evidence type="ECO:0000313" key="5">
    <source>
        <dbReference type="Proteomes" id="UP001163046"/>
    </source>
</evidence>
<comment type="caution">
    <text evidence="4">The sequence shown here is derived from an EMBL/GenBank/DDBJ whole genome shotgun (WGS) entry which is preliminary data.</text>
</comment>
<gene>
    <name evidence="4" type="primary">ANKRA2_2</name>
    <name evidence="4" type="ORF">OS493_033956</name>
</gene>
<keyword evidence="1" id="KW-0677">Repeat</keyword>
<evidence type="ECO:0000256" key="1">
    <source>
        <dbReference type="ARBA" id="ARBA00022737"/>
    </source>
</evidence>
<dbReference type="PANTHER" id="PTHR24173:SF74">
    <property type="entry name" value="ANKYRIN REPEAT DOMAIN-CONTAINING PROTEIN 16"/>
    <property type="match status" value="1"/>
</dbReference>